<accession>A0ABQ8V2E9</accession>
<protein>
    <recommendedName>
        <fullName evidence="14">Crossover junction endonuclease MUS81</fullName>
        <ecNumber evidence="14">3.1.22.-</ecNumber>
    </recommendedName>
</protein>
<feature type="domain" description="ERCC4" evidence="16">
    <location>
        <begin position="374"/>
        <end position="477"/>
    </location>
</feature>
<dbReference type="Gene3D" id="1.10.150.110">
    <property type="entry name" value="DNA polymerase beta, N-terminal domain-like"/>
    <property type="match status" value="1"/>
</dbReference>
<feature type="compositionally biased region" description="Polar residues" evidence="15">
    <location>
        <begin position="262"/>
        <end position="281"/>
    </location>
</feature>
<evidence type="ECO:0000256" key="4">
    <source>
        <dbReference type="ARBA" id="ARBA00022722"/>
    </source>
</evidence>
<keyword evidence="13" id="KW-0469">Meiosis</keyword>
<evidence type="ECO:0000256" key="9">
    <source>
        <dbReference type="ARBA" id="ARBA00022842"/>
    </source>
</evidence>
<keyword evidence="11 14" id="KW-0234">DNA repair</keyword>
<name>A0ABQ8V2E9_9AGAR</name>
<feature type="region of interest" description="Disordered" evidence="15">
    <location>
        <begin position="253"/>
        <end position="327"/>
    </location>
</feature>
<dbReference type="Pfam" id="PF14716">
    <property type="entry name" value="HHH_8"/>
    <property type="match status" value="1"/>
</dbReference>
<evidence type="ECO:0000313" key="18">
    <source>
        <dbReference type="Proteomes" id="UP001150217"/>
    </source>
</evidence>
<evidence type="ECO:0000256" key="7">
    <source>
        <dbReference type="ARBA" id="ARBA00022763"/>
    </source>
</evidence>
<keyword evidence="6 14" id="KW-0255">Endonuclease</keyword>
<comment type="caution">
    <text evidence="17">The sequence shown here is derived from an EMBL/GenBank/DDBJ whole genome shotgun (WGS) entry which is preliminary data.</text>
</comment>
<proteinExistence type="inferred from homology"/>
<dbReference type="SUPFAM" id="SSF47802">
    <property type="entry name" value="DNA polymerase beta, N-terminal domain-like"/>
    <property type="match status" value="1"/>
</dbReference>
<dbReference type="InterPro" id="IPR033309">
    <property type="entry name" value="Mus81"/>
</dbReference>
<gene>
    <name evidence="17" type="ORF">C8R41DRAFT_855510</name>
</gene>
<dbReference type="SMART" id="SM00891">
    <property type="entry name" value="ERCC4"/>
    <property type="match status" value="1"/>
</dbReference>
<evidence type="ECO:0000256" key="11">
    <source>
        <dbReference type="ARBA" id="ARBA00023204"/>
    </source>
</evidence>
<keyword evidence="10 14" id="KW-0233">DNA recombination</keyword>
<evidence type="ECO:0000256" key="5">
    <source>
        <dbReference type="ARBA" id="ARBA00022723"/>
    </source>
</evidence>
<feature type="compositionally biased region" description="Polar residues" evidence="15">
    <location>
        <begin position="299"/>
        <end position="309"/>
    </location>
</feature>
<evidence type="ECO:0000256" key="12">
    <source>
        <dbReference type="ARBA" id="ARBA00023242"/>
    </source>
</evidence>
<dbReference type="InterPro" id="IPR027421">
    <property type="entry name" value="DNA_pol_lamdba_lyase_dom_sf"/>
</dbReference>
<dbReference type="Proteomes" id="UP001150217">
    <property type="component" value="Unassembled WGS sequence"/>
</dbReference>
<evidence type="ECO:0000256" key="10">
    <source>
        <dbReference type="ARBA" id="ARBA00023172"/>
    </source>
</evidence>
<dbReference type="Gene3D" id="1.10.150.670">
    <property type="entry name" value="Crossover junction endonuclease EME1, DNA-binding domain"/>
    <property type="match status" value="1"/>
</dbReference>
<keyword evidence="8 14" id="KW-0378">Hydrolase</keyword>
<keyword evidence="12 14" id="KW-0539">Nucleus</keyword>
<dbReference type="Gene3D" id="3.40.50.10130">
    <property type="match status" value="1"/>
</dbReference>
<evidence type="ECO:0000256" key="1">
    <source>
        <dbReference type="ARBA" id="ARBA00001946"/>
    </source>
</evidence>
<dbReference type="InterPro" id="IPR047416">
    <property type="entry name" value="XPF_nuclease_Mus81"/>
</dbReference>
<feature type="region of interest" description="Disordered" evidence="15">
    <location>
        <begin position="72"/>
        <end position="101"/>
    </location>
</feature>
<dbReference type="InterPro" id="IPR010996">
    <property type="entry name" value="HHH_MUS81"/>
</dbReference>
<dbReference type="InterPro" id="IPR042530">
    <property type="entry name" value="EME1/EME2_C"/>
</dbReference>
<sequence length="685" mass="77848">MPPKRPPCANPLFLKIIEDLRDAQEPESYRYMAYNKAAWSMKRYAEVLHRPEDALKVPHVGPRVVEELKARMAYSSSSPQGKRFAKPEKTPGRPKKSKPNAKILAVPSAPIASSVSSLAPAQNLDQPSLTKGDIFPFCYLSYDNNQNEIQVEYRRAAHVEIDLTSGPGLFIEFPRSCQHPVVTEIISEMPQPKRTIGYLPMDIADLHFAKSTLPFDWISHIPAPLPTISEPSAVERPQVADILAAENAQMLKKRKGGGLDPSRQQSTAGSWTISTSESTGNAIRRAQMMPPPSTVPRAPQQSIASSSKSATRRTDSAPADTQRTNRARPRLSHAIPLPTVEMDIDIEDPYASTDRFELEAFDPVVIQSHEYDVVLVLDNREIKSGRDRSGIADGLRRQGVVVAQRSLNIGDLCWIAKRKPQYCNNSEYDEIVLDCILERKRLDDLVQSIKDNRFHDQKFRLHNTAITKVYYLVEEYKLTERGWEEQDKSTYELAIDTVLSQTAIADKFQVKETRSINDTIDFYVSLNRQVVSMYKNKDLHVVPSRFVKRYSYLMFQKMLRRKFPGRSYLLAYTTFHDLNHKSGFITLRETWAKMLLCINGVSAEKAGVLIQRFPTPQSLYRACKQAEEQQKEDDEDERVAKARGKKPRRKQDVFIAKEFLKDLGGNSERKIGPALSTRIFDSMMQ</sequence>
<keyword evidence="7 14" id="KW-0227">DNA damage</keyword>
<evidence type="ECO:0000256" key="2">
    <source>
        <dbReference type="ARBA" id="ARBA00004123"/>
    </source>
</evidence>
<dbReference type="InterPro" id="IPR006166">
    <property type="entry name" value="ERCC4_domain"/>
</dbReference>
<reference evidence="17" key="1">
    <citation type="submission" date="2022-08" db="EMBL/GenBank/DDBJ databases">
        <title>A Global Phylogenomic Analysis of the Shiitake Genus Lentinula.</title>
        <authorList>
            <consortium name="DOE Joint Genome Institute"/>
            <person name="Sierra-Patev S."/>
            <person name="Min B."/>
            <person name="Naranjo-Ortiz M."/>
            <person name="Looney B."/>
            <person name="Konkel Z."/>
            <person name="Slot J.C."/>
            <person name="Sakamoto Y."/>
            <person name="Steenwyk J.L."/>
            <person name="Rokas A."/>
            <person name="Carro J."/>
            <person name="Camarero S."/>
            <person name="Ferreira P."/>
            <person name="Molpeceres G."/>
            <person name="Ruiz-Duenas F.J."/>
            <person name="Serrano A."/>
            <person name="Henrissat B."/>
            <person name="Drula E."/>
            <person name="Hughes K.W."/>
            <person name="Mata J.L."/>
            <person name="Ishikawa N.K."/>
            <person name="Vargas-Isla R."/>
            <person name="Ushijima S."/>
            <person name="Smith C.A."/>
            <person name="Ahrendt S."/>
            <person name="Andreopoulos W."/>
            <person name="He G."/>
            <person name="Labutti K."/>
            <person name="Lipzen A."/>
            <person name="Ng V."/>
            <person name="Riley R."/>
            <person name="Sandor L."/>
            <person name="Barry K."/>
            <person name="Martinez A.T."/>
            <person name="Xiao Y."/>
            <person name="Gibbons J.G."/>
            <person name="Terashima K."/>
            <person name="Grigoriev I.V."/>
            <person name="Hibbett D.S."/>
        </authorList>
    </citation>
    <scope>NUCLEOTIDE SEQUENCE</scope>
    <source>
        <strain evidence="17">RHP3577 ss4</strain>
    </source>
</reference>
<evidence type="ECO:0000256" key="13">
    <source>
        <dbReference type="ARBA" id="ARBA00023254"/>
    </source>
</evidence>
<evidence type="ECO:0000256" key="8">
    <source>
        <dbReference type="ARBA" id="ARBA00022801"/>
    </source>
</evidence>
<dbReference type="PANTHER" id="PTHR13451">
    <property type="entry name" value="CLASS II CROSSOVER JUNCTION ENDONUCLEASE MUS81"/>
    <property type="match status" value="1"/>
</dbReference>
<keyword evidence="9 14" id="KW-0460">Magnesium</keyword>
<evidence type="ECO:0000256" key="3">
    <source>
        <dbReference type="ARBA" id="ARBA00010015"/>
    </source>
</evidence>
<evidence type="ECO:0000313" key="17">
    <source>
        <dbReference type="EMBL" id="KAJ4467523.1"/>
    </source>
</evidence>
<dbReference type="SUPFAM" id="SSF52980">
    <property type="entry name" value="Restriction endonuclease-like"/>
    <property type="match status" value="1"/>
</dbReference>
<dbReference type="EC" id="3.1.22.-" evidence="14"/>
<comment type="subcellular location">
    <subcellularLocation>
        <location evidence="2 14">Nucleus</location>
    </subcellularLocation>
</comment>
<organism evidence="17 18">
    <name type="scientific">Lentinula lateritia</name>
    <dbReference type="NCBI Taxonomy" id="40482"/>
    <lineage>
        <taxon>Eukaryota</taxon>
        <taxon>Fungi</taxon>
        <taxon>Dikarya</taxon>
        <taxon>Basidiomycota</taxon>
        <taxon>Agaricomycotina</taxon>
        <taxon>Agaricomycetes</taxon>
        <taxon>Agaricomycetidae</taxon>
        <taxon>Agaricales</taxon>
        <taxon>Marasmiineae</taxon>
        <taxon>Omphalotaceae</taxon>
        <taxon>Lentinula</taxon>
    </lineage>
</organism>
<comment type="subunit">
    <text evidence="14">Interacts with EME1.</text>
</comment>
<dbReference type="Pfam" id="PF02732">
    <property type="entry name" value="ERCC4"/>
    <property type="match status" value="1"/>
</dbReference>
<comment type="function">
    <text evidence="14">Interacts with EME1 to form a DNA structure-specific endonuclease with substrate preference for branched DNA structures with a 5'-end at the branch nick. Typical substrates include 3'-flap structures, D-loops, replication forks and nicked Holliday junctions. May be required in mitosis for the processing of stalled or collapsed replication fork intermediates. May be required in meiosis for the repair of meiosis-specific double strand breaks subsequent to single-end invasion (SEI).</text>
</comment>
<keyword evidence="4 14" id="KW-0540">Nuclease</keyword>
<dbReference type="CDD" id="cd20074">
    <property type="entry name" value="XPF_nuclease_Mus81"/>
    <property type="match status" value="1"/>
</dbReference>
<comment type="cofactor">
    <cofactor evidence="1 14">
        <name>Mg(2+)</name>
        <dbReference type="ChEBI" id="CHEBI:18420"/>
    </cofactor>
</comment>
<keyword evidence="5 14" id="KW-0479">Metal-binding</keyword>
<dbReference type="PANTHER" id="PTHR13451:SF0">
    <property type="entry name" value="CROSSOVER JUNCTION ENDONUCLEASE MUS81"/>
    <property type="match status" value="1"/>
</dbReference>
<keyword evidence="18" id="KW-1185">Reference proteome</keyword>
<feature type="region of interest" description="Disordered" evidence="15">
    <location>
        <begin position="630"/>
        <end position="649"/>
    </location>
</feature>
<evidence type="ECO:0000256" key="15">
    <source>
        <dbReference type="SAM" id="MobiDB-lite"/>
    </source>
</evidence>
<dbReference type="EMBL" id="JANVFT010000107">
    <property type="protein sequence ID" value="KAJ4467523.1"/>
    <property type="molecule type" value="Genomic_DNA"/>
</dbReference>
<evidence type="ECO:0000256" key="6">
    <source>
        <dbReference type="ARBA" id="ARBA00022759"/>
    </source>
</evidence>
<evidence type="ECO:0000259" key="16">
    <source>
        <dbReference type="SMART" id="SM00891"/>
    </source>
</evidence>
<comment type="similarity">
    <text evidence="3 14">Belongs to the XPF family.</text>
</comment>
<evidence type="ECO:0000256" key="14">
    <source>
        <dbReference type="RuleBase" id="RU369042"/>
    </source>
</evidence>
<dbReference type="InterPro" id="IPR011335">
    <property type="entry name" value="Restrct_endonuc-II-like"/>
</dbReference>